<dbReference type="GO" id="GO:0006508">
    <property type="term" value="P:proteolysis"/>
    <property type="evidence" value="ECO:0007669"/>
    <property type="project" value="UniProtKB-KW"/>
</dbReference>
<dbReference type="InterPro" id="IPR043504">
    <property type="entry name" value="Peptidase_S1_PA_chymotrypsin"/>
</dbReference>
<evidence type="ECO:0000313" key="12">
    <source>
        <dbReference type="RefSeq" id="XP_034102983.2"/>
    </source>
</evidence>
<keyword evidence="3 9" id="KW-0732">Signal</keyword>
<evidence type="ECO:0000256" key="9">
    <source>
        <dbReference type="SAM" id="SignalP"/>
    </source>
</evidence>
<evidence type="ECO:0000256" key="3">
    <source>
        <dbReference type="ARBA" id="ARBA00022729"/>
    </source>
</evidence>
<feature type="signal peptide" evidence="9">
    <location>
        <begin position="1"/>
        <end position="18"/>
    </location>
</feature>
<keyword evidence="2 8" id="KW-0645">Protease</keyword>
<protein>
    <submittedName>
        <fullName evidence="12">Serine protease 1-like</fullName>
    </submittedName>
</protein>
<dbReference type="SUPFAM" id="SSF50494">
    <property type="entry name" value="Trypsin-like serine proteases"/>
    <property type="match status" value="1"/>
</dbReference>
<dbReference type="PROSITE" id="PS00135">
    <property type="entry name" value="TRYPSIN_SER"/>
    <property type="match status" value="1"/>
</dbReference>
<feature type="domain" description="Peptidase S1" evidence="10">
    <location>
        <begin position="44"/>
        <end position="272"/>
    </location>
</feature>
<reference evidence="12" key="1">
    <citation type="submission" date="2025-08" db="UniProtKB">
        <authorList>
            <consortium name="RefSeq"/>
        </authorList>
    </citation>
    <scope>IDENTIFICATION</scope>
    <source>
        <strain evidence="12">15112-1751.03</strain>
        <tissue evidence="12">Whole Adult</tissue>
    </source>
</reference>
<dbReference type="CDD" id="cd00190">
    <property type="entry name" value="Tryp_SPc"/>
    <property type="match status" value="1"/>
</dbReference>
<dbReference type="PANTHER" id="PTHR24276:SF98">
    <property type="entry name" value="FI18310P1-RELATED"/>
    <property type="match status" value="1"/>
</dbReference>
<dbReference type="Gene3D" id="2.40.10.10">
    <property type="entry name" value="Trypsin-like serine proteases"/>
    <property type="match status" value="2"/>
</dbReference>
<dbReference type="InterPro" id="IPR033116">
    <property type="entry name" value="TRYPSIN_SER"/>
</dbReference>
<evidence type="ECO:0000256" key="6">
    <source>
        <dbReference type="ARBA" id="ARBA00023145"/>
    </source>
</evidence>
<accession>A0A6P8WUA3</accession>
<dbReference type="PRINTS" id="PR00722">
    <property type="entry name" value="CHYMOTRYPSIN"/>
</dbReference>
<evidence type="ECO:0000256" key="7">
    <source>
        <dbReference type="ARBA" id="ARBA00023157"/>
    </source>
</evidence>
<gene>
    <name evidence="12" type="primary">LOC117567244</name>
</gene>
<evidence type="ECO:0000256" key="2">
    <source>
        <dbReference type="ARBA" id="ARBA00022670"/>
    </source>
</evidence>
<dbReference type="InterPro" id="IPR001314">
    <property type="entry name" value="Peptidase_S1A"/>
</dbReference>
<dbReference type="InterPro" id="IPR009003">
    <property type="entry name" value="Peptidase_S1_PA"/>
</dbReference>
<dbReference type="PROSITE" id="PS50240">
    <property type="entry name" value="TRYPSIN_DOM"/>
    <property type="match status" value="1"/>
</dbReference>
<keyword evidence="11" id="KW-1185">Reference proteome</keyword>
<dbReference type="PANTHER" id="PTHR24276">
    <property type="entry name" value="POLYSERASE-RELATED"/>
    <property type="match status" value="1"/>
</dbReference>
<name>A0A6P8WUA3_DROAB</name>
<dbReference type="FunFam" id="2.40.10.10:FF:000164">
    <property type="entry name" value="Jonah 66Cii"/>
    <property type="match status" value="1"/>
</dbReference>
<evidence type="ECO:0000256" key="8">
    <source>
        <dbReference type="RuleBase" id="RU363034"/>
    </source>
</evidence>
<evidence type="ECO:0000259" key="10">
    <source>
        <dbReference type="PROSITE" id="PS50240"/>
    </source>
</evidence>
<dbReference type="SMART" id="SM00020">
    <property type="entry name" value="Tryp_SPc"/>
    <property type="match status" value="1"/>
</dbReference>
<evidence type="ECO:0000313" key="11">
    <source>
        <dbReference type="Proteomes" id="UP000515160"/>
    </source>
</evidence>
<feature type="chain" id="PRO_5038710251" evidence="9">
    <location>
        <begin position="19"/>
        <end position="276"/>
    </location>
</feature>
<dbReference type="RefSeq" id="XP_034102983.2">
    <property type="nucleotide sequence ID" value="XM_034247092.2"/>
</dbReference>
<evidence type="ECO:0000256" key="1">
    <source>
        <dbReference type="ARBA" id="ARBA00007664"/>
    </source>
</evidence>
<dbReference type="PROSITE" id="PS00134">
    <property type="entry name" value="TRYPSIN_HIS"/>
    <property type="match status" value="1"/>
</dbReference>
<dbReference type="OrthoDB" id="5565075at2759"/>
<dbReference type="GeneID" id="117567244"/>
<keyword evidence="4 8" id="KW-0378">Hydrolase</keyword>
<sequence>MMKQFLLLLPLAFCCAFALESENDTTILPHDEDFDPDLEPDTIITHGYPAYEGKAPYIVSLNLRRDGSNSLTLCGGSIIAHNWVLTAAHCTNDKHYVDIHYGSNWRWNGQYNHRVRSNNFIQHHLWPNTNGNDVALIRTPHVDFTDRVNRVRLPTFNQRNELFENWWAVTCGWGGQANGQLADWLQCADLQIMSNQECSRSYGNIPIGILCIRTPGGKSTCGGDSGGPLVTHDNPILVGVTSFVSSAGCTSGSPAGFTRVTAHLDWIRQHSGVAYY</sequence>
<dbReference type="Pfam" id="PF00089">
    <property type="entry name" value="Trypsin"/>
    <property type="match status" value="1"/>
</dbReference>
<dbReference type="Proteomes" id="UP000515160">
    <property type="component" value="Chromosome 3"/>
</dbReference>
<keyword evidence="7" id="KW-1015">Disulfide bond</keyword>
<keyword evidence="6" id="KW-0865">Zymogen</keyword>
<organism evidence="11 12">
    <name type="scientific">Drosophila albomicans</name>
    <name type="common">Fruit fly</name>
    <dbReference type="NCBI Taxonomy" id="7291"/>
    <lineage>
        <taxon>Eukaryota</taxon>
        <taxon>Metazoa</taxon>
        <taxon>Ecdysozoa</taxon>
        <taxon>Arthropoda</taxon>
        <taxon>Hexapoda</taxon>
        <taxon>Insecta</taxon>
        <taxon>Pterygota</taxon>
        <taxon>Neoptera</taxon>
        <taxon>Endopterygota</taxon>
        <taxon>Diptera</taxon>
        <taxon>Brachycera</taxon>
        <taxon>Muscomorpha</taxon>
        <taxon>Ephydroidea</taxon>
        <taxon>Drosophilidae</taxon>
        <taxon>Drosophila</taxon>
    </lineage>
</organism>
<dbReference type="AlphaFoldDB" id="A0A6P8WUA3"/>
<dbReference type="InterPro" id="IPR001254">
    <property type="entry name" value="Trypsin_dom"/>
</dbReference>
<dbReference type="InterPro" id="IPR050430">
    <property type="entry name" value="Peptidase_S1"/>
</dbReference>
<evidence type="ECO:0000256" key="4">
    <source>
        <dbReference type="ARBA" id="ARBA00022801"/>
    </source>
</evidence>
<evidence type="ECO:0000256" key="5">
    <source>
        <dbReference type="ARBA" id="ARBA00022825"/>
    </source>
</evidence>
<dbReference type="GO" id="GO:0004252">
    <property type="term" value="F:serine-type endopeptidase activity"/>
    <property type="evidence" value="ECO:0007669"/>
    <property type="project" value="InterPro"/>
</dbReference>
<proteinExistence type="inferred from homology"/>
<dbReference type="InterPro" id="IPR018114">
    <property type="entry name" value="TRYPSIN_HIS"/>
</dbReference>
<comment type="similarity">
    <text evidence="1">Belongs to the peptidase S1 family.</text>
</comment>
<keyword evidence="5 8" id="KW-0720">Serine protease</keyword>